<dbReference type="RefSeq" id="XP_038986065.1">
    <property type="nucleotide sequence ID" value="XM_039130137.1"/>
</dbReference>
<evidence type="ECO:0000313" key="4">
    <source>
        <dbReference type="RefSeq" id="XP_038986065.1"/>
    </source>
</evidence>
<dbReference type="RefSeq" id="XP_008807089.1">
    <property type="nucleotide sequence ID" value="XM_008808867.4"/>
</dbReference>
<dbReference type="OrthoDB" id="8119704at2759"/>
<evidence type="ECO:0000313" key="1">
    <source>
        <dbReference type="Proteomes" id="UP000228380"/>
    </source>
</evidence>
<dbReference type="RefSeq" id="XP_008807091.1">
    <property type="nucleotide sequence ID" value="XM_008808869.4"/>
</dbReference>
<evidence type="ECO:0000313" key="3">
    <source>
        <dbReference type="RefSeq" id="XP_008807091.1"/>
    </source>
</evidence>
<proteinExistence type="predicted"/>
<keyword evidence="1" id="KW-1185">Reference proteome</keyword>
<accession>A0A8B7CUX0</accession>
<evidence type="ECO:0000313" key="2">
    <source>
        <dbReference type="RefSeq" id="XP_008807089.1"/>
    </source>
</evidence>
<reference evidence="1" key="1">
    <citation type="journal article" date="2019" name="Nat. Commun.">
        <title>Genome-wide association mapping of date palm fruit traits.</title>
        <authorList>
            <person name="Hazzouri K.M."/>
            <person name="Gros-Balthazard M."/>
            <person name="Flowers J.M."/>
            <person name="Copetti D."/>
            <person name="Lemansour A."/>
            <person name="Lebrun M."/>
            <person name="Masmoudi K."/>
            <person name="Ferrand S."/>
            <person name="Dhar M.I."/>
            <person name="Fresquez Z.A."/>
            <person name="Rosas U."/>
            <person name="Zhang J."/>
            <person name="Talag J."/>
            <person name="Lee S."/>
            <person name="Kudrna D."/>
            <person name="Powell R.F."/>
            <person name="Leitch I.J."/>
            <person name="Krueger R.R."/>
            <person name="Wing R.A."/>
            <person name="Amiri K.M.A."/>
            <person name="Purugganan M.D."/>
        </authorList>
    </citation>
    <scope>NUCLEOTIDE SEQUENCE [LARGE SCALE GENOMIC DNA]</scope>
    <source>
        <strain evidence="1">cv. Khalas</strain>
    </source>
</reference>
<dbReference type="AlphaFoldDB" id="A0A8B7CUX0"/>
<sequence>MAITKICERRSNLRKEDETIQFTVAQLLLTVIGDTQLAAKVFANSLPLCKETIFSSVMEDLLVLRHQELRKEHLKLPLFDLKKLSASLHVPSVLKNSIQLLIMGASDNFIVDAEELYETANFCDLQPVCMEGVAHDVMLDSLWEKGAEIMLSWLKNLHNELL</sequence>
<dbReference type="KEGG" id="pda:103719564"/>
<protein>
    <submittedName>
        <fullName evidence="2 3">Uncharacterized protein LOC103719564</fullName>
    </submittedName>
</protein>
<reference evidence="2 3" key="2">
    <citation type="submission" date="2025-04" db="UniProtKB">
        <authorList>
            <consortium name="RefSeq"/>
        </authorList>
    </citation>
    <scope>IDENTIFICATION</scope>
    <source>
        <tissue evidence="2 3">Young leaves</tissue>
    </source>
</reference>
<dbReference type="GeneID" id="103719564"/>
<organism evidence="1 3">
    <name type="scientific">Phoenix dactylifera</name>
    <name type="common">Date palm</name>
    <dbReference type="NCBI Taxonomy" id="42345"/>
    <lineage>
        <taxon>Eukaryota</taxon>
        <taxon>Viridiplantae</taxon>
        <taxon>Streptophyta</taxon>
        <taxon>Embryophyta</taxon>
        <taxon>Tracheophyta</taxon>
        <taxon>Spermatophyta</taxon>
        <taxon>Magnoliopsida</taxon>
        <taxon>Liliopsida</taxon>
        <taxon>Arecaceae</taxon>
        <taxon>Coryphoideae</taxon>
        <taxon>Phoeniceae</taxon>
        <taxon>Phoenix</taxon>
    </lineage>
</organism>
<dbReference type="Proteomes" id="UP000228380">
    <property type="component" value="Chromosome 9"/>
</dbReference>
<name>A0A8B7CUX0_PHODC</name>
<gene>
    <name evidence="2 3 4" type="primary">LOC103719564</name>
</gene>